<dbReference type="GO" id="GO:0005200">
    <property type="term" value="F:structural constituent of cytoskeleton"/>
    <property type="evidence" value="ECO:0007669"/>
    <property type="project" value="TreeGrafter"/>
</dbReference>
<dbReference type="PANTHER" id="PTHR45721:SF12">
    <property type="entry name" value="INTERMEDIATE FILAMENT PROTEIN IFA-1"/>
    <property type="match status" value="1"/>
</dbReference>
<evidence type="ECO:0000259" key="3">
    <source>
        <dbReference type="PROSITE" id="PS51841"/>
    </source>
</evidence>
<dbReference type="PROSITE" id="PS51841">
    <property type="entry name" value="LTD"/>
    <property type="match status" value="1"/>
</dbReference>
<dbReference type="PANTHER" id="PTHR45721">
    <property type="entry name" value="LAMIN DM0-RELATED"/>
    <property type="match status" value="1"/>
</dbReference>
<keyword evidence="1 2" id="KW-0175">Coiled coil</keyword>
<proteinExistence type="predicted"/>
<gene>
    <name evidence="4" type="ORF">EDS130_LOCUS39503</name>
</gene>
<dbReference type="GO" id="GO:0031507">
    <property type="term" value="P:heterochromatin formation"/>
    <property type="evidence" value="ECO:0007669"/>
    <property type="project" value="TreeGrafter"/>
</dbReference>
<dbReference type="Gene3D" id="2.60.40.1260">
    <property type="entry name" value="Lamin Tail domain"/>
    <property type="match status" value="1"/>
</dbReference>
<dbReference type="GO" id="GO:0006998">
    <property type="term" value="P:nuclear envelope organization"/>
    <property type="evidence" value="ECO:0007669"/>
    <property type="project" value="TreeGrafter"/>
</dbReference>
<dbReference type="Proteomes" id="UP000663852">
    <property type="component" value="Unassembled WGS sequence"/>
</dbReference>
<dbReference type="OrthoDB" id="10031302at2759"/>
<dbReference type="EMBL" id="CAJNOJ010000445">
    <property type="protein sequence ID" value="CAF1450783.1"/>
    <property type="molecule type" value="Genomic_DNA"/>
</dbReference>
<accession>A0A815PMS1</accession>
<protein>
    <recommendedName>
        <fullName evidence="3">LTD domain-containing protein</fullName>
    </recommendedName>
</protein>
<dbReference type="Pfam" id="PF00932">
    <property type="entry name" value="LTD"/>
    <property type="match status" value="1"/>
</dbReference>
<feature type="domain" description="LTD" evidence="3">
    <location>
        <begin position="418"/>
        <end position="551"/>
    </location>
</feature>
<evidence type="ECO:0000313" key="5">
    <source>
        <dbReference type="Proteomes" id="UP000663852"/>
    </source>
</evidence>
<feature type="coiled-coil region" evidence="2">
    <location>
        <begin position="319"/>
        <end position="353"/>
    </location>
</feature>
<dbReference type="InterPro" id="IPR001322">
    <property type="entry name" value="Lamin_tail_dom"/>
</dbReference>
<dbReference type="GO" id="GO:0005652">
    <property type="term" value="C:nuclear lamina"/>
    <property type="evidence" value="ECO:0007669"/>
    <property type="project" value="TreeGrafter"/>
</dbReference>
<dbReference type="AlphaFoldDB" id="A0A815PMS1"/>
<evidence type="ECO:0000256" key="1">
    <source>
        <dbReference type="ARBA" id="ARBA00023054"/>
    </source>
</evidence>
<feature type="coiled-coil region" evidence="2">
    <location>
        <begin position="52"/>
        <end position="96"/>
    </location>
</feature>
<reference evidence="4" key="1">
    <citation type="submission" date="2021-02" db="EMBL/GenBank/DDBJ databases">
        <authorList>
            <person name="Nowell W R."/>
        </authorList>
    </citation>
    <scope>NUCLEOTIDE SEQUENCE</scope>
</reference>
<name>A0A815PMS1_ADIRI</name>
<dbReference type="SUPFAM" id="SSF74853">
    <property type="entry name" value="Lamin A/C globular tail domain"/>
    <property type="match status" value="1"/>
</dbReference>
<evidence type="ECO:0000313" key="4">
    <source>
        <dbReference type="EMBL" id="CAF1450783.1"/>
    </source>
</evidence>
<sequence>MSECILPTNKEVHTRIDNTITPYLPLGEYVQCGLYCVAQMFMNIEEIKTICNAQHENEKHKFNQLNERLNLLIDHVKRLELQNAEYTEKLALLRRESSDVEFDERYIQLETDLKTVNYKKIDHEFEYQHFQIHSDIYQQLMYGMTQFQDQKQIKLQEELNQSSCTLTGLRKSYTELENQIRTYHTERDNTLQQYLKVTTDWGHCKKQTSQVKINIQTLKNQHVFYKNIHSFISKNSFTAAVFDVKQYWTLKSEKILANIRHDYELLYASIYQEINIYYEKRMKEVQISFEQISVEQKKYYQEIESTIIKAMQERFQIEYEEVQQMYTKEKELKLKLEANISSLESEYELIKVENEEKYEAQSKDLHLLQESILSMINGIEQMRERKTNLESELIIYRNLLEYDPVEKSVIIDSPPLITTTTVKTFAIKQQKKDWISIECPLDNTYVCLINHSTNKDINISGWIIKRHVDPTLEYEYKLPNGIHLPPGGELKIYSTLGNAAAQFSSNYESICSSLHQKLIINDLLSWITGDKIEICLFDENGNYKASYIQTFASEEIVSA</sequence>
<organism evidence="4 5">
    <name type="scientific">Adineta ricciae</name>
    <name type="common">Rotifer</name>
    <dbReference type="NCBI Taxonomy" id="249248"/>
    <lineage>
        <taxon>Eukaryota</taxon>
        <taxon>Metazoa</taxon>
        <taxon>Spiralia</taxon>
        <taxon>Gnathifera</taxon>
        <taxon>Rotifera</taxon>
        <taxon>Eurotatoria</taxon>
        <taxon>Bdelloidea</taxon>
        <taxon>Adinetida</taxon>
        <taxon>Adinetidae</taxon>
        <taxon>Adineta</taxon>
    </lineage>
</organism>
<dbReference type="InterPro" id="IPR036415">
    <property type="entry name" value="Lamin_tail_dom_sf"/>
</dbReference>
<comment type="caution">
    <text evidence="4">The sequence shown here is derived from an EMBL/GenBank/DDBJ whole genome shotgun (WGS) entry which is preliminary data.</text>
</comment>
<dbReference type="GO" id="GO:0090435">
    <property type="term" value="P:protein localization to nuclear envelope"/>
    <property type="evidence" value="ECO:0007669"/>
    <property type="project" value="TreeGrafter"/>
</dbReference>
<evidence type="ECO:0000256" key="2">
    <source>
        <dbReference type="SAM" id="Coils"/>
    </source>
</evidence>
<dbReference type="GO" id="GO:0007097">
    <property type="term" value="P:nuclear migration"/>
    <property type="evidence" value="ECO:0007669"/>
    <property type="project" value="TreeGrafter"/>
</dbReference>
<dbReference type="GO" id="GO:0051664">
    <property type="term" value="P:nuclear pore localization"/>
    <property type="evidence" value="ECO:0007669"/>
    <property type="project" value="TreeGrafter"/>
</dbReference>